<keyword evidence="4" id="KW-0639">Primosome</keyword>
<feature type="binding site" evidence="10">
    <location>
        <position position="249"/>
    </location>
    <ligand>
        <name>[4Fe-4S] cluster</name>
        <dbReference type="ChEBI" id="CHEBI:49883"/>
    </ligand>
</feature>
<name>A0A9N9AGH8_9GLOM</name>
<comment type="similarity">
    <text evidence="2">Belongs to the eukaryotic-type primase large subunit family.</text>
</comment>
<evidence type="ECO:0000313" key="13">
    <source>
        <dbReference type="Proteomes" id="UP000789508"/>
    </source>
</evidence>
<dbReference type="PIRSF" id="PIRSF009449">
    <property type="entry name" value="DNA_primase_large_subunit"/>
    <property type="match status" value="1"/>
</dbReference>
<keyword evidence="3 10" id="KW-0004">4Fe-4S</keyword>
<organism evidence="12 13">
    <name type="scientific">Ambispora leptoticha</name>
    <dbReference type="NCBI Taxonomy" id="144679"/>
    <lineage>
        <taxon>Eukaryota</taxon>
        <taxon>Fungi</taxon>
        <taxon>Fungi incertae sedis</taxon>
        <taxon>Mucoromycota</taxon>
        <taxon>Glomeromycotina</taxon>
        <taxon>Glomeromycetes</taxon>
        <taxon>Archaeosporales</taxon>
        <taxon>Ambisporaceae</taxon>
        <taxon>Ambispora</taxon>
    </lineage>
</organism>
<evidence type="ECO:0000256" key="10">
    <source>
        <dbReference type="PIRSR" id="PIRSR009449-1"/>
    </source>
</evidence>
<dbReference type="Gene3D" id="1.20.930.80">
    <property type="match status" value="2"/>
</dbReference>
<dbReference type="InterPro" id="IPR058560">
    <property type="entry name" value="DNA_primase_C"/>
</dbReference>
<evidence type="ECO:0000256" key="5">
    <source>
        <dbReference type="ARBA" id="ARBA00022705"/>
    </source>
</evidence>
<comment type="cofactor">
    <cofactor evidence="1">
        <name>[4Fe-4S] cluster</name>
        <dbReference type="ChEBI" id="CHEBI:49883"/>
    </cofactor>
</comment>
<comment type="caution">
    <text evidence="12">The sequence shown here is derived from an EMBL/GenBank/DDBJ whole genome shotgun (WGS) entry which is preliminary data.</text>
</comment>
<evidence type="ECO:0000313" key="12">
    <source>
        <dbReference type="EMBL" id="CAG8530033.1"/>
    </source>
</evidence>
<dbReference type="Proteomes" id="UP000789508">
    <property type="component" value="Unassembled WGS sequence"/>
</dbReference>
<evidence type="ECO:0000256" key="6">
    <source>
        <dbReference type="ARBA" id="ARBA00022723"/>
    </source>
</evidence>
<proteinExistence type="inferred from homology"/>
<gene>
    <name evidence="12" type="ORF">ALEPTO_LOCUS4891</name>
</gene>
<dbReference type="AlphaFoldDB" id="A0A9N9AGH8"/>
<keyword evidence="7 10" id="KW-0408">Iron</keyword>
<dbReference type="GO" id="GO:0051539">
    <property type="term" value="F:4 iron, 4 sulfur cluster binding"/>
    <property type="evidence" value="ECO:0007669"/>
    <property type="project" value="UniProtKB-KW"/>
</dbReference>
<feature type="domain" description="DNA primase large subunit C-terminal" evidence="11">
    <location>
        <begin position="243"/>
        <end position="413"/>
    </location>
</feature>
<dbReference type="GO" id="GO:0006270">
    <property type="term" value="P:DNA replication initiation"/>
    <property type="evidence" value="ECO:0007669"/>
    <property type="project" value="TreeGrafter"/>
</dbReference>
<dbReference type="EMBL" id="CAJVPS010001227">
    <property type="protein sequence ID" value="CAG8530033.1"/>
    <property type="molecule type" value="Genomic_DNA"/>
</dbReference>
<dbReference type="InterPro" id="IPR007238">
    <property type="entry name" value="DNA_primase_lsu_euk/arc"/>
</dbReference>
<dbReference type="CDD" id="cd07322">
    <property type="entry name" value="PriL_PriS_Eukaryotic"/>
    <property type="match status" value="1"/>
</dbReference>
<protein>
    <submittedName>
        <fullName evidence="12">12976_t:CDS:1</fullName>
    </submittedName>
</protein>
<dbReference type="GO" id="GO:0006269">
    <property type="term" value="P:DNA replication, synthesis of primer"/>
    <property type="evidence" value="ECO:0007669"/>
    <property type="project" value="UniProtKB-KW"/>
</dbReference>
<dbReference type="GO" id="GO:0005658">
    <property type="term" value="C:alpha DNA polymerase:primase complex"/>
    <property type="evidence" value="ECO:0007669"/>
    <property type="project" value="TreeGrafter"/>
</dbReference>
<dbReference type="Pfam" id="PF26466">
    <property type="entry name" value="DNA_primase_lrg_N"/>
    <property type="match status" value="1"/>
</dbReference>
<evidence type="ECO:0000256" key="4">
    <source>
        <dbReference type="ARBA" id="ARBA00022515"/>
    </source>
</evidence>
<keyword evidence="8 10" id="KW-0411">Iron-sulfur</keyword>
<feature type="binding site" evidence="10">
    <location>
        <position position="327"/>
    </location>
    <ligand>
        <name>[4Fe-4S] cluster</name>
        <dbReference type="ChEBI" id="CHEBI:49883"/>
    </ligand>
</feature>
<evidence type="ECO:0000256" key="2">
    <source>
        <dbReference type="ARBA" id="ARBA00010564"/>
    </source>
</evidence>
<reference evidence="12" key="1">
    <citation type="submission" date="2021-06" db="EMBL/GenBank/DDBJ databases">
        <authorList>
            <person name="Kallberg Y."/>
            <person name="Tangrot J."/>
            <person name="Rosling A."/>
        </authorList>
    </citation>
    <scope>NUCLEOTIDE SEQUENCE</scope>
    <source>
        <strain evidence="12">FL130A</strain>
    </source>
</reference>
<dbReference type="GO" id="GO:0046872">
    <property type="term" value="F:metal ion binding"/>
    <property type="evidence" value="ECO:0007669"/>
    <property type="project" value="UniProtKB-KW"/>
</dbReference>
<keyword evidence="13" id="KW-1185">Reference proteome</keyword>
<evidence type="ECO:0000256" key="1">
    <source>
        <dbReference type="ARBA" id="ARBA00001966"/>
    </source>
</evidence>
<evidence type="ECO:0000256" key="7">
    <source>
        <dbReference type="ARBA" id="ARBA00023004"/>
    </source>
</evidence>
<dbReference type="Pfam" id="PF04104">
    <property type="entry name" value="DNA_primase_lrg"/>
    <property type="match status" value="1"/>
</dbReference>
<evidence type="ECO:0000256" key="3">
    <source>
        <dbReference type="ARBA" id="ARBA00022485"/>
    </source>
</evidence>
<dbReference type="PANTHER" id="PTHR10537">
    <property type="entry name" value="DNA PRIMASE LARGE SUBUNIT"/>
    <property type="match status" value="1"/>
</dbReference>
<evidence type="ECO:0000259" key="11">
    <source>
        <dbReference type="Pfam" id="PF04104"/>
    </source>
</evidence>
<dbReference type="PANTHER" id="PTHR10537:SF3">
    <property type="entry name" value="DNA PRIMASE LARGE SUBUNIT"/>
    <property type="match status" value="1"/>
</dbReference>
<evidence type="ECO:0000256" key="8">
    <source>
        <dbReference type="ARBA" id="ARBA00023014"/>
    </source>
</evidence>
<feature type="binding site" evidence="10">
    <location>
        <position position="385"/>
    </location>
    <ligand>
        <name>[4Fe-4S] cluster</name>
        <dbReference type="ChEBI" id="CHEBI:49883"/>
    </ligand>
</feature>
<dbReference type="InterPro" id="IPR016558">
    <property type="entry name" value="DNA_primase_lsu_euk"/>
</dbReference>
<keyword evidence="6 10" id="KW-0479">Metal-binding</keyword>
<keyword evidence="5" id="KW-0235">DNA replication</keyword>
<evidence type="ECO:0000256" key="9">
    <source>
        <dbReference type="ARBA" id="ARBA00023125"/>
    </source>
</evidence>
<dbReference type="GO" id="GO:0003677">
    <property type="term" value="F:DNA binding"/>
    <property type="evidence" value="ECO:0007669"/>
    <property type="project" value="UniProtKB-KW"/>
</dbReference>
<accession>A0A9N9AGH8</accession>
<keyword evidence="9" id="KW-0238">DNA-binding</keyword>
<dbReference type="OrthoDB" id="421393at2759"/>
<feature type="binding site" evidence="10">
    <location>
        <position position="344"/>
    </location>
    <ligand>
        <name>[4Fe-4S] cluster</name>
        <dbReference type="ChEBI" id="CHEBI:49883"/>
    </ligand>
</feature>
<sequence length="436" mass="50468">MSLLEQINLPKGINSRENNTGEVKLHRQYYPSRLNLYTIPPINEITIEEFESFALDRLTVLKEIEATILRNKSEGESKEYINQVLAQYLPLHTNSSSEAYSIQQERKKDHISHFILRLLNNKEKHEIKDQLRASSPHVNPETEVFFEVDFEKVLDLVRRRVVYIKGGKAYVPMRDQLALVIDEFRNRLDKALKDTCRALPEIDQEGQVMPILNQIDHQKSGQGYSCSKKIEGQITADDVDQLTEHFPLCMRHLHNKLQENKHLKHYGRMQYNLFLKGIGLSVEEALRFWRTAFSKLNDDKFQKSYAYNIRHNYGMEGKRTDYAPLNCMKIITNNQPGEGDHHGCPFRHFSEDNLSRTLYNAGVTDKAQIRQILEYAKGHHYNIACTRFFELTRGSGSKEQGMMAAINHPNEFFEKSYQLSQEGSLGNNATTNTITG</sequence>